<proteinExistence type="inferred from homology"/>
<comment type="similarity">
    <text evidence="2">Belongs to the TonB family.</text>
</comment>
<dbReference type="PROSITE" id="PS52015">
    <property type="entry name" value="TONB_CTD"/>
    <property type="match status" value="1"/>
</dbReference>
<keyword evidence="8 11" id="KW-1133">Transmembrane helix</keyword>
<gene>
    <name evidence="13" type="ORF">CJD38_13510</name>
</gene>
<keyword evidence="7" id="KW-0653">Protein transport</keyword>
<dbReference type="InterPro" id="IPR037682">
    <property type="entry name" value="TonB_C"/>
</dbReference>
<evidence type="ECO:0000256" key="8">
    <source>
        <dbReference type="ARBA" id="ARBA00022989"/>
    </source>
</evidence>
<dbReference type="GO" id="GO:0005886">
    <property type="term" value="C:plasma membrane"/>
    <property type="evidence" value="ECO:0007669"/>
    <property type="project" value="UniProtKB-SubCell"/>
</dbReference>
<dbReference type="Gene3D" id="3.30.1150.10">
    <property type="match status" value="1"/>
</dbReference>
<comment type="subcellular location">
    <subcellularLocation>
        <location evidence="1">Cell inner membrane</location>
        <topology evidence="1">Single-pass membrane protein</topology>
        <orientation evidence="1">Periplasmic side</orientation>
    </subcellularLocation>
</comment>
<feature type="region of interest" description="Disordered" evidence="10">
    <location>
        <begin position="56"/>
        <end position="92"/>
    </location>
</feature>
<evidence type="ECO:0000259" key="12">
    <source>
        <dbReference type="PROSITE" id="PS52015"/>
    </source>
</evidence>
<dbReference type="InterPro" id="IPR006260">
    <property type="entry name" value="TonB/TolA_C"/>
</dbReference>
<protein>
    <submittedName>
        <fullName evidence="13">Energy transducer TonB</fullName>
    </submittedName>
</protein>
<dbReference type="OrthoDB" id="9792439at2"/>
<dbReference type="AlphaFoldDB" id="A0A2T5MD71"/>
<evidence type="ECO:0000256" key="3">
    <source>
        <dbReference type="ARBA" id="ARBA00022448"/>
    </source>
</evidence>
<evidence type="ECO:0000256" key="9">
    <source>
        <dbReference type="ARBA" id="ARBA00023136"/>
    </source>
</evidence>
<dbReference type="Pfam" id="PF03544">
    <property type="entry name" value="TonB_C"/>
    <property type="match status" value="1"/>
</dbReference>
<dbReference type="PANTHER" id="PTHR33446:SF2">
    <property type="entry name" value="PROTEIN TONB"/>
    <property type="match status" value="1"/>
</dbReference>
<evidence type="ECO:0000256" key="11">
    <source>
        <dbReference type="SAM" id="Phobius"/>
    </source>
</evidence>
<evidence type="ECO:0000256" key="10">
    <source>
        <dbReference type="SAM" id="MobiDB-lite"/>
    </source>
</evidence>
<keyword evidence="3" id="KW-0813">Transport</keyword>
<evidence type="ECO:0000313" key="14">
    <source>
        <dbReference type="Proteomes" id="UP000244248"/>
    </source>
</evidence>
<feature type="transmembrane region" description="Helical" evidence="11">
    <location>
        <begin position="12"/>
        <end position="31"/>
    </location>
</feature>
<evidence type="ECO:0000256" key="6">
    <source>
        <dbReference type="ARBA" id="ARBA00022692"/>
    </source>
</evidence>
<evidence type="ECO:0000256" key="5">
    <source>
        <dbReference type="ARBA" id="ARBA00022519"/>
    </source>
</evidence>
<dbReference type="RefSeq" id="WP_107940895.1">
    <property type="nucleotide sequence ID" value="NZ_QANS01000005.1"/>
</dbReference>
<dbReference type="SUPFAM" id="SSF74653">
    <property type="entry name" value="TolA/TonB C-terminal domain"/>
    <property type="match status" value="1"/>
</dbReference>
<keyword evidence="4" id="KW-1003">Cell membrane</keyword>
<reference evidence="13 14" key="1">
    <citation type="submission" date="2018-04" db="EMBL/GenBank/DDBJ databases">
        <title>Novel species isolated from glacier.</title>
        <authorList>
            <person name="Liu Q."/>
            <person name="Xin Y.-H."/>
        </authorList>
    </citation>
    <scope>NUCLEOTIDE SEQUENCE [LARGE SCALE GENOMIC DNA]</scope>
    <source>
        <strain evidence="13 14">GT1R17</strain>
    </source>
</reference>
<dbReference type="EMBL" id="QANS01000005">
    <property type="protein sequence ID" value="PTU30524.1"/>
    <property type="molecule type" value="Genomic_DNA"/>
</dbReference>
<comment type="caution">
    <text evidence="13">The sequence shown here is derived from an EMBL/GenBank/DDBJ whole genome shotgun (WGS) entry which is preliminary data.</text>
</comment>
<keyword evidence="14" id="KW-1185">Reference proteome</keyword>
<evidence type="ECO:0000256" key="7">
    <source>
        <dbReference type="ARBA" id="ARBA00022927"/>
    </source>
</evidence>
<dbReference type="Proteomes" id="UP000244248">
    <property type="component" value="Unassembled WGS sequence"/>
</dbReference>
<dbReference type="GO" id="GO:0055085">
    <property type="term" value="P:transmembrane transport"/>
    <property type="evidence" value="ECO:0007669"/>
    <property type="project" value="InterPro"/>
</dbReference>
<feature type="compositionally biased region" description="Pro residues" evidence="10">
    <location>
        <begin position="59"/>
        <end position="91"/>
    </location>
</feature>
<dbReference type="PANTHER" id="PTHR33446">
    <property type="entry name" value="PROTEIN TONB-RELATED"/>
    <property type="match status" value="1"/>
</dbReference>
<keyword evidence="9 11" id="KW-0472">Membrane</keyword>
<evidence type="ECO:0000313" key="13">
    <source>
        <dbReference type="EMBL" id="PTU30524.1"/>
    </source>
</evidence>
<accession>A0A2T5MD71</accession>
<sequence length="205" mass="21871">MEFGRRPEPGRRLAGIGFVVLFHVALIYALVSGLARKAIEVLPAPIETKILQEIKSQEAPPPPPPPTFEPPPPTFVPPPEIVIQQPPPPPAAVTTVVPKNPPAAVPKNPSPVAPVINARRSCREPEYPPSSQRLGEKGTVTLAFLIGIDGKVAESRVEGTSGFPRLDEAARAALSRCKFVPGTVNGVATPAWAKIKYVWKIPGSN</sequence>
<dbReference type="NCBIfam" id="TIGR01352">
    <property type="entry name" value="tonB_Cterm"/>
    <property type="match status" value="1"/>
</dbReference>
<feature type="domain" description="TonB C-terminal" evidence="12">
    <location>
        <begin position="112"/>
        <end position="205"/>
    </location>
</feature>
<organism evidence="13 14">
    <name type="scientific">Stenotrophobium rhamnosiphilum</name>
    <dbReference type="NCBI Taxonomy" id="2029166"/>
    <lineage>
        <taxon>Bacteria</taxon>
        <taxon>Pseudomonadati</taxon>
        <taxon>Pseudomonadota</taxon>
        <taxon>Gammaproteobacteria</taxon>
        <taxon>Nevskiales</taxon>
        <taxon>Nevskiaceae</taxon>
        <taxon>Stenotrophobium</taxon>
    </lineage>
</organism>
<name>A0A2T5MD71_9GAMM</name>
<dbReference type="GO" id="GO:0015031">
    <property type="term" value="P:protein transport"/>
    <property type="evidence" value="ECO:0007669"/>
    <property type="project" value="UniProtKB-KW"/>
</dbReference>
<evidence type="ECO:0000256" key="4">
    <source>
        <dbReference type="ARBA" id="ARBA00022475"/>
    </source>
</evidence>
<keyword evidence="6 11" id="KW-0812">Transmembrane</keyword>
<evidence type="ECO:0000256" key="1">
    <source>
        <dbReference type="ARBA" id="ARBA00004383"/>
    </source>
</evidence>
<evidence type="ECO:0000256" key="2">
    <source>
        <dbReference type="ARBA" id="ARBA00006555"/>
    </source>
</evidence>
<keyword evidence="5" id="KW-0997">Cell inner membrane</keyword>
<dbReference type="InterPro" id="IPR051045">
    <property type="entry name" value="TonB-dependent_transducer"/>
</dbReference>